<dbReference type="Proteomes" id="UP001249851">
    <property type="component" value="Unassembled WGS sequence"/>
</dbReference>
<feature type="signal peptide" evidence="3">
    <location>
        <begin position="1"/>
        <end position="24"/>
    </location>
</feature>
<dbReference type="PANTHER" id="PTHR14340">
    <property type="entry name" value="MICROFIBRIL-ASSOCIATED GLYCOPROTEIN 3"/>
    <property type="match status" value="1"/>
</dbReference>
<evidence type="ECO:0000256" key="2">
    <source>
        <dbReference type="SAM" id="Phobius"/>
    </source>
</evidence>
<evidence type="ECO:0000256" key="1">
    <source>
        <dbReference type="ARBA" id="ARBA00023319"/>
    </source>
</evidence>
<dbReference type="SMART" id="SM00060">
    <property type="entry name" value="FN3"/>
    <property type="match status" value="3"/>
</dbReference>
<dbReference type="Pfam" id="PF00041">
    <property type="entry name" value="fn3"/>
    <property type="match status" value="1"/>
</dbReference>
<dbReference type="InterPro" id="IPR003961">
    <property type="entry name" value="FN3_dom"/>
</dbReference>
<evidence type="ECO:0000256" key="3">
    <source>
        <dbReference type="SAM" id="SignalP"/>
    </source>
</evidence>
<comment type="caution">
    <text evidence="5">The sequence shown here is derived from an EMBL/GenBank/DDBJ whole genome shotgun (WGS) entry which is preliminary data.</text>
</comment>
<evidence type="ECO:0000259" key="4">
    <source>
        <dbReference type="PROSITE" id="PS50853"/>
    </source>
</evidence>
<sequence length="592" mass="67150">MAVQLHISAFAFISLATLIEVSFADEFPVNFTLKPKDAEYFVGREAIFRWGYHIRNSDNVESIQFGKVAPPEDDASAIEYVAILVKDLHSQGKVKRNNKHRTDVISYVSGRTSVIENETASFKIVNLTLNDTGKYYCRLQLNNSFSVVGKNTDCVQLKVVDIMINYQDSTLTIESWKGHKITLRCAVKKAFQDSEVRFFWEQKDNRLHSLGRQVDWKTLSEMTFISVTDAEFNPVTCIAKTKTTTQRLEIKIKRLCKPSEPVNVTVREIQSNNRSCKLYYKLNWDPPVDSGNIPITKYLVESHPVINRRKNRTVTYSTEHTVCKVQTSDHPDELIVNIRGVNKVGHGLKSENIKMLFYRTPSAPLNLTSSMSPRKEDPPFDVRLHWSPPNENGGKAVQQYLLEYKVLEEPWESAKAVKTNETNMMFIQPKDETYIYEIRISASNEFGFGTISEVMRVYFAETPGPPRNLDTHKSKTPYLTITWEAPTYDGGAAVTKYIVEYKTVKTEWSAAINVTVYATKFSFPANISETYAVRVRAVNSLGKGNPSNFIFAKLTEDDLRTLRRSNVSSGIMSGSGIIHAFLLLLAVCFISA</sequence>
<feature type="transmembrane region" description="Helical" evidence="2">
    <location>
        <begin position="570"/>
        <end position="590"/>
    </location>
</feature>
<dbReference type="InterPro" id="IPR036116">
    <property type="entry name" value="FN3_sf"/>
</dbReference>
<accession>A0AAD9V2N5</accession>
<dbReference type="AlphaFoldDB" id="A0AAD9V2N5"/>
<dbReference type="InterPro" id="IPR013783">
    <property type="entry name" value="Ig-like_fold"/>
</dbReference>
<dbReference type="EMBL" id="JARQWQ010000044">
    <property type="protein sequence ID" value="KAK2558545.1"/>
    <property type="molecule type" value="Genomic_DNA"/>
</dbReference>
<feature type="domain" description="Fibronectin type-III" evidence="4">
    <location>
        <begin position="260"/>
        <end position="362"/>
    </location>
</feature>
<evidence type="ECO:0000313" key="5">
    <source>
        <dbReference type="EMBL" id="KAK2558545.1"/>
    </source>
</evidence>
<gene>
    <name evidence="5" type="ORF">P5673_019265</name>
</gene>
<feature type="chain" id="PRO_5042062749" evidence="3">
    <location>
        <begin position="25"/>
        <end position="592"/>
    </location>
</feature>
<feature type="domain" description="Fibronectin type-III" evidence="4">
    <location>
        <begin position="363"/>
        <end position="462"/>
    </location>
</feature>
<dbReference type="InterPro" id="IPR036179">
    <property type="entry name" value="Ig-like_dom_sf"/>
</dbReference>
<dbReference type="Gene3D" id="2.60.40.10">
    <property type="entry name" value="Immunoglobulins"/>
    <property type="match status" value="4"/>
</dbReference>
<proteinExistence type="predicted"/>
<reference evidence="5" key="1">
    <citation type="journal article" date="2023" name="G3 (Bethesda)">
        <title>Whole genome assembly and annotation of the endangered Caribbean coral Acropora cervicornis.</title>
        <authorList>
            <person name="Selwyn J.D."/>
            <person name="Vollmer S.V."/>
        </authorList>
    </citation>
    <scope>NUCLEOTIDE SEQUENCE</scope>
    <source>
        <strain evidence="5">K2</strain>
    </source>
</reference>
<keyword evidence="2" id="KW-0472">Membrane</keyword>
<organism evidence="5 6">
    <name type="scientific">Acropora cervicornis</name>
    <name type="common">Staghorn coral</name>
    <dbReference type="NCBI Taxonomy" id="6130"/>
    <lineage>
        <taxon>Eukaryota</taxon>
        <taxon>Metazoa</taxon>
        <taxon>Cnidaria</taxon>
        <taxon>Anthozoa</taxon>
        <taxon>Hexacorallia</taxon>
        <taxon>Scleractinia</taxon>
        <taxon>Astrocoeniina</taxon>
        <taxon>Acroporidae</taxon>
        <taxon>Acropora</taxon>
    </lineage>
</organism>
<dbReference type="SUPFAM" id="SSF49265">
    <property type="entry name" value="Fibronectin type III"/>
    <property type="match status" value="2"/>
</dbReference>
<protein>
    <submittedName>
        <fullName evidence="5">Titin</fullName>
    </submittedName>
</protein>
<evidence type="ECO:0000313" key="6">
    <source>
        <dbReference type="Proteomes" id="UP001249851"/>
    </source>
</evidence>
<dbReference type="PROSITE" id="PS50853">
    <property type="entry name" value="FN3"/>
    <property type="match status" value="3"/>
</dbReference>
<keyword evidence="6" id="KW-1185">Reference proteome</keyword>
<keyword evidence="3" id="KW-0732">Signal</keyword>
<keyword evidence="1" id="KW-0393">Immunoglobulin domain</keyword>
<name>A0AAD9V2N5_ACRCE</name>
<keyword evidence="2" id="KW-0812">Transmembrane</keyword>
<reference evidence="5" key="2">
    <citation type="journal article" date="2023" name="Science">
        <title>Genomic signatures of disease resistance in endangered staghorn corals.</title>
        <authorList>
            <person name="Vollmer S.V."/>
            <person name="Selwyn J.D."/>
            <person name="Despard B.A."/>
            <person name="Roesel C.L."/>
        </authorList>
    </citation>
    <scope>NUCLEOTIDE SEQUENCE</scope>
    <source>
        <strain evidence="5">K2</strain>
    </source>
</reference>
<dbReference type="CDD" id="cd00063">
    <property type="entry name" value="FN3"/>
    <property type="match status" value="3"/>
</dbReference>
<dbReference type="SUPFAM" id="SSF48726">
    <property type="entry name" value="Immunoglobulin"/>
    <property type="match status" value="1"/>
</dbReference>
<keyword evidence="2" id="KW-1133">Transmembrane helix</keyword>
<feature type="domain" description="Fibronectin type-III" evidence="4">
    <location>
        <begin position="465"/>
        <end position="558"/>
    </location>
</feature>
<dbReference type="PANTHER" id="PTHR14340:SF9">
    <property type="entry name" value="FIBRONECTIN TYPE-III DOMAIN-CONTAINING PROTEIN"/>
    <property type="match status" value="1"/>
</dbReference>